<keyword evidence="1" id="KW-0472">Membrane</keyword>
<keyword evidence="1" id="KW-0812">Transmembrane</keyword>
<dbReference type="GeneID" id="73288760"/>
<gene>
    <name evidence="2" type="ORF">NGM29_01900</name>
</gene>
<organism evidence="2 3">
    <name type="scientific">Natronosalvus rutilus</name>
    <dbReference type="NCBI Taxonomy" id="2953753"/>
    <lineage>
        <taxon>Archaea</taxon>
        <taxon>Methanobacteriati</taxon>
        <taxon>Methanobacteriota</taxon>
        <taxon>Stenosarchaea group</taxon>
        <taxon>Halobacteria</taxon>
        <taxon>Halobacteriales</taxon>
        <taxon>Natrialbaceae</taxon>
        <taxon>Natronosalvus</taxon>
    </lineage>
</organism>
<evidence type="ECO:0000313" key="3">
    <source>
        <dbReference type="Proteomes" id="UP001056855"/>
    </source>
</evidence>
<protein>
    <submittedName>
        <fullName evidence="2">Uncharacterized protein</fullName>
    </submittedName>
</protein>
<dbReference type="Pfam" id="PF23922">
    <property type="entry name" value="DUF7261"/>
    <property type="match status" value="1"/>
</dbReference>
<evidence type="ECO:0000313" key="2">
    <source>
        <dbReference type="EMBL" id="UTF54064.1"/>
    </source>
</evidence>
<accession>A0A9E7NBQ5</accession>
<dbReference type="RefSeq" id="WP_254158573.1">
    <property type="nucleotide sequence ID" value="NZ_CP100355.1"/>
</dbReference>
<dbReference type="KEGG" id="sawl:NGM29_01900"/>
<dbReference type="InterPro" id="IPR055685">
    <property type="entry name" value="DUF7261"/>
</dbReference>
<proteinExistence type="predicted"/>
<keyword evidence="1" id="KW-1133">Transmembrane helix</keyword>
<feature type="transmembrane region" description="Helical" evidence="1">
    <location>
        <begin position="12"/>
        <end position="36"/>
    </location>
</feature>
<evidence type="ECO:0000256" key="1">
    <source>
        <dbReference type="SAM" id="Phobius"/>
    </source>
</evidence>
<sequence length="282" mass="29866">MAPETSDLDRGQLVLISAVTIAFILLGVVVVFNGVLYTQTLSSSASGQTVSDAERTAVEVIQGVQTIAEQRDEVAVDPDEDDSGPFIDGIDTFLVQYQNQATTNRPVVVSSDPSPVSGTYAIANLSAGRTVSDADIYGVALTLERGDLDDDVTVKLSESTEVTISENDGTLEIEQGDDRCAIEFDEEPATIDFVTGTVHGAERTTCSASKLPPTMDGELVVTSENTEGVQLEVLIDDESSLEGSEHEESAVVAIEVGLEYATNDLTHSRTLEVSMPLGVSDS</sequence>
<dbReference type="AlphaFoldDB" id="A0A9E7NBQ5"/>
<keyword evidence="3" id="KW-1185">Reference proteome</keyword>
<dbReference type="Proteomes" id="UP001056855">
    <property type="component" value="Chromosome"/>
</dbReference>
<reference evidence="2" key="1">
    <citation type="submission" date="2022-06" db="EMBL/GenBank/DDBJ databases">
        <title>Diverse halophilic archaea isolated from saline environments.</title>
        <authorList>
            <person name="Cui H.-L."/>
        </authorList>
    </citation>
    <scope>NUCLEOTIDE SEQUENCE</scope>
    <source>
        <strain evidence="2">WLHS1</strain>
    </source>
</reference>
<name>A0A9E7NBQ5_9EURY</name>
<dbReference type="EMBL" id="CP100355">
    <property type="protein sequence ID" value="UTF54064.1"/>
    <property type="molecule type" value="Genomic_DNA"/>
</dbReference>